<gene>
    <name evidence="2" type="ORF">MBHS_05053</name>
    <name evidence="3" type="ORF">MBHS_05183</name>
</gene>
<evidence type="ECO:0000313" key="3">
    <source>
        <dbReference type="EMBL" id="SEH09288.1"/>
    </source>
</evidence>
<sequence>MRQSILYYVCLTILSGWLFVSPLIAAAESSGKGCTATNIAYCKKAKTWRGEPYRSYVVRCSDSGKRKISFWEKRKRWCVGMNTSKCSKSKLNTATIACRSK</sequence>
<protein>
    <submittedName>
        <fullName evidence="2">Uncharacterized protein</fullName>
    </submittedName>
</protein>
<dbReference type="Proteomes" id="UP000236724">
    <property type="component" value="Unassembled WGS sequence"/>
</dbReference>
<keyword evidence="4" id="KW-1185">Reference proteome</keyword>
<accession>A0A1H6FIF2</accession>
<dbReference type="EMBL" id="FMSV02000558">
    <property type="protein sequence ID" value="SEH09159.1"/>
    <property type="molecule type" value="Genomic_DNA"/>
</dbReference>
<evidence type="ECO:0000256" key="1">
    <source>
        <dbReference type="SAM" id="SignalP"/>
    </source>
</evidence>
<reference evidence="2 4" key="1">
    <citation type="submission" date="2016-10" db="EMBL/GenBank/DDBJ databases">
        <authorList>
            <person name="de Groot N.N."/>
        </authorList>
    </citation>
    <scope>NUCLEOTIDE SEQUENCE [LARGE SCALE GENOMIC DNA]</scope>
    <source>
        <strain evidence="2">MBHS1</strain>
    </source>
</reference>
<evidence type="ECO:0000313" key="4">
    <source>
        <dbReference type="Proteomes" id="UP000236724"/>
    </source>
</evidence>
<dbReference type="RefSeq" id="WP_146066935.1">
    <property type="nucleotide sequence ID" value="NZ_FMSV02000558.1"/>
</dbReference>
<dbReference type="OrthoDB" id="5625698at2"/>
<organism evidence="2 4">
    <name type="scientific">Candidatus Venteria ishoeyi</name>
    <dbReference type="NCBI Taxonomy" id="1899563"/>
    <lineage>
        <taxon>Bacteria</taxon>
        <taxon>Pseudomonadati</taxon>
        <taxon>Pseudomonadota</taxon>
        <taxon>Gammaproteobacteria</taxon>
        <taxon>Thiotrichales</taxon>
        <taxon>Thiotrichaceae</taxon>
        <taxon>Venteria</taxon>
    </lineage>
</organism>
<dbReference type="AlphaFoldDB" id="A0A1H6FIF2"/>
<feature type="signal peptide" evidence="1">
    <location>
        <begin position="1"/>
        <end position="26"/>
    </location>
</feature>
<proteinExistence type="predicted"/>
<keyword evidence="1" id="KW-0732">Signal</keyword>
<feature type="chain" id="PRO_5015065450" evidence="1">
    <location>
        <begin position="27"/>
        <end position="101"/>
    </location>
</feature>
<name>A0A1H6FIF2_9GAMM</name>
<evidence type="ECO:0000313" key="2">
    <source>
        <dbReference type="EMBL" id="SEH09159.1"/>
    </source>
</evidence>
<dbReference type="EMBL" id="FMSV02000559">
    <property type="protein sequence ID" value="SEH09288.1"/>
    <property type="molecule type" value="Genomic_DNA"/>
</dbReference>